<dbReference type="AlphaFoldDB" id="A0A154IAN0"/>
<organism evidence="1">
    <name type="scientific">Rhizobium leguminosarum</name>
    <dbReference type="NCBI Taxonomy" id="384"/>
    <lineage>
        <taxon>Bacteria</taxon>
        <taxon>Pseudomonadati</taxon>
        <taxon>Pseudomonadota</taxon>
        <taxon>Alphaproteobacteria</taxon>
        <taxon>Hyphomicrobiales</taxon>
        <taxon>Rhizobiaceae</taxon>
        <taxon>Rhizobium/Agrobacterium group</taxon>
        <taxon>Rhizobium</taxon>
    </lineage>
</organism>
<proteinExistence type="predicted"/>
<reference evidence="1" key="1">
    <citation type="submission" date="2016-03" db="EMBL/GenBank/DDBJ databases">
        <title>Microsymbionts genomes from the relict species Vavilovia formosa.</title>
        <authorList>
            <person name="Chirak E."/>
            <person name="Kimeklis A."/>
            <person name="Kopat V."/>
            <person name="Andronov E."/>
        </authorList>
    </citation>
    <scope>NUCLEOTIDE SEQUENCE [LARGE SCALE GENOMIC DNA]</scope>
    <source>
        <strain evidence="1">Vaf12</strain>
    </source>
</reference>
<sequence>MNLQMNTVRGWLFQAKLDDLRHAYAAARSSCDHDRARLEQQWAAFQAQVDVGTAVLYEEDEDGQIIYDYSEHFGDTNAEIESALSLVRQAFVISLHHLWEREINKFMKTKKYEPKEAYHALEAVGLIVQRDELERLRLACNVAKHSEGRSADELFATNPEMFKLDDAYDKPAYDNLIVTDADLESFFASVVKSGFQRQSTFKAKAP</sequence>
<accession>A0A154IAN0</accession>
<dbReference type="RefSeq" id="WP_062944972.1">
    <property type="nucleotide sequence ID" value="NZ_CP171844.1"/>
</dbReference>
<comment type="caution">
    <text evidence="1">The sequence shown here is derived from an EMBL/GenBank/DDBJ whole genome shotgun (WGS) entry which is preliminary data.</text>
</comment>
<protein>
    <submittedName>
        <fullName evidence="1">Uncharacterized protein</fullName>
    </submittedName>
</protein>
<gene>
    <name evidence="1" type="ORF">A4A59_33185</name>
</gene>
<dbReference type="EMBL" id="LVYU01000140">
    <property type="protein sequence ID" value="KZA97039.1"/>
    <property type="molecule type" value="Genomic_DNA"/>
</dbReference>
<evidence type="ECO:0000313" key="1">
    <source>
        <dbReference type="EMBL" id="KZA97039.1"/>
    </source>
</evidence>
<name>A0A154IAN0_RHILE</name>